<name>A0A284QWF2_ARMOS</name>
<dbReference type="GO" id="GO:0004497">
    <property type="term" value="F:monooxygenase activity"/>
    <property type="evidence" value="ECO:0007669"/>
    <property type="project" value="UniProtKB-KW"/>
</dbReference>
<gene>
    <name evidence="7" type="ORF">ARMOST_04075</name>
</gene>
<evidence type="ECO:0000256" key="1">
    <source>
        <dbReference type="ARBA" id="ARBA00007992"/>
    </source>
</evidence>
<evidence type="ECO:0000313" key="8">
    <source>
        <dbReference type="Proteomes" id="UP000219338"/>
    </source>
</evidence>
<dbReference type="Pfam" id="PF01494">
    <property type="entry name" value="FAD_binding_3"/>
    <property type="match status" value="1"/>
</dbReference>
<dbReference type="GO" id="GO:0071949">
    <property type="term" value="F:FAD binding"/>
    <property type="evidence" value="ECO:0007669"/>
    <property type="project" value="InterPro"/>
</dbReference>
<keyword evidence="3" id="KW-0274">FAD</keyword>
<reference evidence="8" key="1">
    <citation type="journal article" date="2017" name="Nat. Ecol. Evol.">
        <title>Genome expansion and lineage-specific genetic innovations in the forest pathogenic fungi Armillaria.</title>
        <authorList>
            <person name="Sipos G."/>
            <person name="Prasanna A.N."/>
            <person name="Walter M.C."/>
            <person name="O'Connor E."/>
            <person name="Balint B."/>
            <person name="Krizsan K."/>
            <person name="Kiss B."/>
            <person name="Hess J."/>
            <person name="Varga T."/>
            <person name="Slot J."/>
            <person name="Riley R."/>
            <person name="Boka B."/>
            <person name="Rigling D."/>
            <person name="Barry K."/>
            <person name="Lee J."/>
            <person name="Mihaltcheva S."/>
            <person name="LaButti K."/>
            <person name="Lipzen A."/>
            <person name="Waldron R."/>
            <person name="Moloney N.M."/>
            <person name="Sperisen C."/>
            <person name="Kredics L."/>
            <person name="Vagvoelgyi C."/>
            <person name="Patrignani A."/>
            <person name="Fitzpatrick D."/>
            <person name="Nagy I."/>
            <person name="Doyle S."/>
            <person name="Anderson J.B."/>
            <person name="Grigoriev I.V."/>
            <person name="Gueldener U."/>
            <person name="Muensterkoetter M."/>
            <person name="Nagy L.G."/>
        </authorList>
    </citation>
    <scope>NUCLEOTIDE SEQUENCE [LARGE SCALE GENOMIC DNA]</scope>
    <source>
        <strain evidence="8">C18/9</strain>
    </source>
</reference>
<protein>
    <recommendedName>
        <fullName evidence="6">FAD-binding domain-containing protein</fullName>
    </recommendedName>
</protein>
<evidence type="ECO:0000256" key="3">
    <source>
        <dbReference type="ARBA" id="ARBA00022827"/>
    </source>
</evidence>
<dbReference type="SUPFAM" id="SSF51905">
    <property type="entry name" value="FAD/NAD(P)-binding domain"/>
    <property type="match status" value="1"/>
</dbReference>
<accession>A0A284QWF2</accession>
<dbReference type="OrthoDB" id="420606at2759"/>
<evidence type="ECO:0000259" key="6">
    <source>
        <dbReference type="Pfam" id="PF01494"/>
    </source>
</evidence>
<dbReference type="InterPro" id="IPR002938">
    <property type="entry name" value="FAD-bd"/>
</dbReference>
<feature type="domain" description="FAD-binding" evidence="6">
    <location>
        <begin position="138"/>
        <end position="454"/>
    </location>
</feature>
<keyword evidence="8" id="KW-1185">Reference proteome</keyword>
<dbReference type="PANTHER" id="PTHR13789:SF306">
    <property type="entry name" value="HYDROXYLASE, PUTATIVE-RELATED"/>
    <property type="match status" value="1"/>
</dbReference>
<dbReference type="PANTHER" id="PTHR13789">
    <property type="entry name" value="MONOOXYGENASE"/>
    <property type="match status" value="1"/>
</dbReference>
<proteinExistence type="inferred from homology"/>
<dbReference type="Gene3D" id="3.50.50.60">
    <property type="entry name" value="FAD/NAD(P)-binding domain"/>
    <property type="match status" value="1"/>
</dbReference>
<evidence type="ECO:0000256" key="5">
    <source>
        <dbReference type="ARBA" id="ARBA00023033"/>
    </source>
</evidence>
<keyword evidence="4" id="KW-0560">Oxidoreductase</keyword>
<dbReference type="InterPro" id="IPR036188">
    <property type="entry name" value="FAD/NAD-bd_sf"/>
</dbReference>
<dbReference type="STRING" id="47428.A0A284QWF2"/>
<dbReference type="InterPro" id="IPR050493">
    <property type="entry name" value="FAD-dep_Monooxygenase_BioMet"/>
</dbReference>
<evidence type="ECO:0000313" key="7">
    <source>
        <dbReference type="EMBL" id="SJL00761.1"/>
    </source>
</evidence>
<dbReference type="PRINTS" id="PR00420">
    <property type="entry name" value="RNGMNOXGNASE"/>
</dbReference>
<evidence type="ECO:0000256" key="4">
    <source>
        <dbReference type="ARBA" id="ARBA00023002"/>
    </source>
</evidence>
<evidence type="ECO:0000256" key="2">
    <source>
        <dbReference type="ARBA" id="ARBA00022630"/>
    </source>
</evidence>
<dbReference type="OMA" id="CAEDGAM"/>
<dbReference type="EMBL" id="FUEG01000002">
    <property type="protein sequence ID" value="SJL00761.1"/>
    <property type="molecule type" value="Genomic_DNA"/>
</dbReference>
<keyword evidence="5" id="KW-0503">Monooxygenase</keyword>
<dbReference type="AlphaFoldDB" id="A0A284QWF2"/>
<dbReference type="Proteomes" id="UP000219338">
    <property type="component" value="Unassembled WGS sequence"/>
</dbReference>
<comment type="similarity">
    <text evidence="1">Belongs to the paxM FAD-dependent monooxygenase family.</text>
</comment>
<keyword evidence="2" id="KW-0285">Flavoprotein</keyword>
<sequence>MTAHPSLALVVTVMKEESGSDRLYRCRVVPASSAPFNEVFHFSPLYSADFYVFYLHLHLRIRLFPAEKALFFYFWTRDFYNCCDLTGNIADIQLHHKQYPSAASLIFSPHTTDFSILNSEPLATEGLLYMVELPINFVIIGGGIAGLTAAIALSSVGHKVVVVEKRSSLEQGADDGIRMAPNFSKILYHWGLEQEVKNIAATSRALQLYIYETGELLGKHIWDVEVLKETKGEFLTVHYSALLQLLYDVAVSRGTEIRFNTVATSVDPVNGRVTLHSGEVLQGDVVVGADGPSGITRRVFPRGSEPNSGMSLFSATIHRNSIINDPDLANLSDEPVAMANWCGNGYHSVTFPTGRDGAYSMLLYGPAKERSLIACQDLQDFVSTADKRLHKLARIATSFTHVPIIDRPLLDEWVSGRLVVIGDAAHPVLPGAVQSYAMCAEDGAMLGRLFSHLRSSDQIPFFLEAFQDLRHSRCSSVMLKEKALLSFFTLPPGEEQIMRDESMRAKRDAGLSVLSAADALNIEESEWWLEIKHMFSYDAEDDADNWWVQWGMLRLRASGVALGGGLEVFQSTSKGFYEWTPELDTDLKVC</sequence>
<organism evidence="7 8">
    <name type="scientific">Armillaria ostoyae</name>
    <name type="common">Armillaria root rot fungus</name>
    <dbReference type="NCBI Taxonomy" id="47428"/>
    <lineage>
        <taxon>Eukaryota</taxon>
        <taxon>Fungi</taxon>
        <taxon>Dikarya</taxon>
        <taxon>Basidiomycota</taxon>
        <taxon>Agaricomycotina</taxon>
        <taxon>Agaricomycetes</taxon>
        <taxon>Agaricomycetidae</taxon>
        <taxon>Agaricales</taxon>
        <taxon>Marasmiineae</taxon>
        <taxon>Physalacriaceae</taxon>
        <taxon>Armillaria</taxon>
    </lineage>
</organism>